<organism evidence="1 2">
    <name type="scientific">Alligator mississippiensis</name>
    <name type="common">American alligator</name>
    <dbReference type="NCBI Taxonomy" id="8496"/>
    <lineage>
        <taxon>Eukaryota</taxon>
        <taxon>Metazoa</taxon>
        <taxon>Chordata</taxon>
        <taxon>Craniata</taxon>
        <taxon>Vertebrata</taxon>
        <taxon>Euteleostomi</taxon>
        <taxon>Archelosauria</taxon>
        <taxon>Archosauria</taxon>
        <taxon>Crocodylia</taxon>
        <taxon>Alligatoridae</taxon>
        <taxon>Alligatorinae</taxon>
        <taxon>Alligator</taxon>
    </lineage>
</organism>
<evidence type="ECO:0000313" key="2">
    <source>
        <dbReference type="Proteomes" id="UP000050525"/>
    </source>
</evidence>
<comment type="caution">
    <text evidence="1">The sequence shown here is derived from an EMBL/GenBank/DDBJ whole genome shotgun (WGS) entry which is preliminary data.</text>
</comment>
<keyword evidence="2" id="KW-1185">Reference proteome</keyword>
<dbReference type="EMBL" id="AKHW03005461">
    <property type="protein sequence ID" value="KYO26912.1"/>
    <property type="molecule type" value="Genomic_DNA"/>
</dbReference>
<sequence>MPHATSSDFDRPNPVSSGLEVRCFWHLILAFDFLSVFLAGDITTQKPGLGLLEMPAGMLPDIAEPNQALCCYHWTVLNS</sequence>
<proteinExistence type="predicted"/>
<protein>
    <submittedName>
        <fullName evidence="1">Uncharacterized protein</fullName>
    </submittedName>
</protein>
<dbReference type="AlphaFoldDB" id="A0A151MQY1"/>
<accession>A0A151MQY1</accession>
<gene>
    <name evidence="1" type="ORF">Y1Q_0019336</name>
</gene>
<evidence type="ECO:0000313" key="1">
    <source>
        <dbReference type="EMBL" id="KYO26912.1"/>
    </source>
</evidence>
<dbReference type="Proteomes" id="UP000050525">
    <property type="component" value="Unassembled WGS sequence"/>
</dbReference>
<name>A0A151MQY1_ALLMI</name>
<reference evidence="1 2" key="1">
    <citation type="journal article" date="2012" name="Genome Biol.">
        <title>Sequencing three crocodilian genomes to illuminate the evolution of archosaurs and amniotes.</title>
        <authorList>
            <person name="St John J.A."/>
            <person name="Braun E.L."/>
            <person name="Isberg S.R."/>
            <person name="Miles L.G."/>
            <person name="Chong A.Y."/>
            <person name="Gongora J."/>
            <person name="Dalzell P."/>
            <person name="Moran C."/>
            <person name="Bed'hom B."/>
            <person name="Abzhanov A."/>
            <person name="Burgess S.C."/>
            <person name="Cooksey A.M."/>
            <person name="Castoe T.A."/>
            <person name="Crawford N.G."/>
            <person name="Densmore L.D."/>
            <person name="Drew J.C."/>
            <person name="Edwards S.V."/>
            <person name="Faircloth B.C."/>
            <person name="Fujita M.K."/>
            <person name="Greenwold M.J."/>
            <person name="Hoffmann F.G."/>
            <person name="Howard J.M."/>
            <person name="Iguchi T."/>
            <person name="Janes D.E."/>
            <person name="Khan S.Y."/>
            <person name="Kohno S."/>
            <person name="de Koning A.J."/>
            <person name="Lance S.L."/>
            <person name="McCarthy F.M."/>
            <person name="McCormack J.E."/>
            <person name="Merchant M.E."/>
            <person name="Peterson D.G."/>
            <person name="Pollock D.D."/>
            <person name="Pourmand N."/>
            <person name="Raney B.J."/>
            <person name="Roessler K.A."/>
            <person name="Sanford J.R."/>
            <person name="Sawyer R.H."/>
            <person name="Schmidt C.J."/>
            <person name="Triplett E.W."/>
            <person name="Tuberville T.D."/>
            <person name="Venegas-Anaya M."/>
            <person name="Howard J.T."/>
            <person name="Jarvis E.D."/>
            <person name="Guillette L.J.Jr."/>
            <person name="Glenn T.C."/>
            <person name="Green R.E."/>
            <person name="Ray D.A."/>
        </authorList>
    </citation>
    <scope>NUCLEOTIDE SEQUENCE [LARGE SCALE GENOMIC DNA]</scope>
    <source>
        <strain evidence="1">KSC_2009_1</strain>
    </source>
</reference>